<dbReference type="AlphaFoldDB" id="A0A6G4A524"/>
<evidence type="ECO:0000256" key="2">
    <source>
        <dbReference type="ARBA" id="ARBA00023445"/>
    </source>
</evidence>
<feature type="domain" description="NAD-dependent epimerase/dehydratase" evidence="3">
    <location>
        <begin position="14"/>
        <end position="244"/>
    </location>
</feature>
<proteinExistence type="inferred from homology"/>
<sequence>MIKHPIMQKGDLCLVTGITGYLASWIGKHLIEEGFQVRGTVRKLSNVNQIEKMNELLPGVELVEANLLSEEGWKEPAEGCKWVFHVASPQFNVKVDLVETATKGTQHVMNAAFQSGTVRKIVITSSEAAMVFGHPASKLTFSEDDWTNPNGIADYYRSKTIAEKLAWDLVKDQTRNPRGVELSSINPCIIFGPSLLPGVRFSVENVKNIAEGKMPMLPDMVLHFVDVRDCARMHICIMNSPNTNGNRYLSFSAKGSFSDIASVIHDNYSDLGFAPSKKVMPKFFMWPLKFFNKEVASVYPRIGKDIAYTSKYPNVYQYKYTAFSDIICDTMDYLVDNKLIKPKSGNNRI</sequence>
<dbReference type="InterPro" id="IPR036291">
    <property type="entry name" value="NAD(P)-bd_dom_sf"/>
</dbReference>
<name>A0A6G4A524_9BACL</name>
<dbReference type="PANTHER" id="PTHR10366">
    <property type="entry name" value="NAD DEPENDENT EPIMERASE/DEHYDRATASE"/>
    <property type="match status" value="1"/>
</dbReference>
<dbReference type="EMBL" id="JAAIKC010000013">
    <property type="protein sequence ID" value="NEW09044.1"/>
    <property type="molecule type" value="Genomic_DNA"/>
</dbReference>
<dbReference type="InterPro" id="IPR050425">
    <property type="entry name" value="NAD(P)_dehydrat-like"/>
</dbReference>
<keyword evidence="1" id="KW-0560">Oxidoreductase</keyword>
<evidence type="ECO:0000256" key="1">
    <source>
        <dbReference type="ARBA" id="ARBA00023002"/>
    </source>
</evidence>
<dbReference type="SUPFAM" id="SSF51735">
    <property type="entry name" value="NAD(P)-binding Rossmann-fold domains"/>
    <property type="match status" value="1"/>
</dbReference>
<comment type="caution">
    <text evidence="4">The sequence shown here is derived from an EMBL/GenBank/DDBJ whole genome shotgun (WGS) entry which is preliminary data.</text>
</comment>
<accession>A0A6G4A524</accession>
<comment type="similarity">
    <text evidence="2">Belongs to the NAD(P)-dependent epimerase/dehydratase family. Dihydroflavonol-4-reductase subfamily.</text>
</comment>
<evidence type="ECO:0000259" key="3">
    <source>
        <dbReference type="Pfam" id="PF01370"/>
    </source>
</evidence>
<gene>
    <name evidence="4" type="ORF">GK047_23995</name>
</gene>
<reference evidence="4" key="1">
    <citation type="submission" date="2020-02" db="EMBL/GenBank/DDBJ databases">
        <authorList>
            <person name="Shen X.-R."/>
            <person name="Zhang Y.-X."/>
        </authorList>
    </citation>
    <scope>NUCLEOTIDE SEQUENCE</scope>
    <source>
        <strain evidence="4">SYP-B3998</strain>
    </source>
</reference>
<organism evidence="4">
    <name type="scientific">Paenibacillus sp. SYP-B3998</name>
    <dbReference type="NCBI Taxonomy" id="2678564"/>
    <lineage>
        <taxon>Bacteria</taxon>
        <taxon>Bacillati</taxon>
        <taxon>Bacillota</taxon>
        <taxon>Bacilli</taxon>
        <taxon>Bacillales</taxon>
        <taxon>Paenibacillaceae</taxon>
        <taxon>Paenibacillus</taxon>
    </lineage>
</organism>
<dbReference type="Gene3D" id="3.40.50.720">
    <property type="entry name" value="NAD(P)-binding Rossmann-like Domain"/>
    <property type="match status" value="1"/>
</dbReference>
<dbReference type="GO" id="GO:0016616">
    <property type="term" value="F:oxidoreductase activity, acting on the CH-OH group of donors, NAD or NADP as acceptor"/>
    <property type="evidence" value="ECO:0007669"/>
    <property type="project" value="TreeGrafter"/>
</dbReference>
<evidence type="ECO:0000313" key="4">
    <source>
        <dbReference type="EMBL" id="NEW09044.1"/>
    </source>
</evidence>
<dbReference type="Pfam" id="PF01370">
    <property type="entry name" value="Epimerase"/>
    <property type="match status" value="1"/>
</dbReference>
<protein>
    <submittedName>
        <fullName evidence="4">NAD-dependent epimerase/dehydratase family protein</fullName>
    </submittedName>
</protein>
<dbReference type="InterPro" id="IPR001509">
    <property type="entry name" value="Epimerase_deHydtase"/>
</dbReference>
<dbReference type="PANTHER" id="PTHR10366:SF564">
    <property type="entry name" value="STEROL-4-ALPHA-CARBOXYLATE 3-DEHYDROGENASE, DECARBOXYLATING"/>
    <property type="match status" value="1"/>
</dbReference>
<dbReference type="RefSeq" id="WP_163952528.1">
    <property type="nucleotide sequence ID" value="NZ_JAAIKC010000013.1"/>
</dbReference>